<evidence type="ECO:0000256" key="1">
    <source>
        <dbReference type="SAM" id="Phobius"/>
    </source>
</evidence>
<evidence type="ECO:0000313" key="2">
    <source>
        <dbReference type="EMBL" id="KAG9234761.1"/>
    </source>
</evidence>
<dbReference type="EMBL" id="MU251453">
    <property type="protein sequence ID" value="KAG9234761.1"/>
    <property type="molecule type" value="Genomic_DNA"/>
</dbReference>
<name>A0A9P7YJS0_9HELO</name>
<gene>
    <name evidence="2" type="ORF">BJ875DRAFT_460807</name>
</gene>
<feature type="transmembrane region" description="Helical" evidence="1">
    <location>
        <begin position="53"/>
        <end position="70"/>
    </location>
</feature>
<dbReference type="OrthoDB" id="3357846at2759"/>
<dbReference type="AlphaFoldDB" id="A0A9P7YJS0"/>
<reference evidence="2" key="1">
    <citation type="journal article" date="2021" name="IMA Fungus">
        <title>Genomic characterization of three marine fungi, including Emericellopsis atlantica sp. nov. with signatures of a generalist lifestyle and marine biomass degradation.</title>
        <authorList>
            <person name="Hagestad O.C."/>
            <person name="Hou L."/>
            <person name="Andersen J.H."/>
            <person name="Hansen E.H."/>
            <person name="Altermark B."/>
            <person name="Li C."/>
            <person name="Kuhnert E."/>
            <person name="Cox R.J."/>
            <person name="Crous P.W."/>
            <person name="Spatafora J.W."/>
            <person name="Lail K."/>
            <person name="Amirebrahimi M."/>
            <person name="Lipzen A."/>
            <person name="Pangilinan J."/>
            <person name="Andreopoulos W."/>
            <person name="Hayes R.D."/>
            <person name="Ng V."/>
            <person name="Grigoriev I.V."/>
            <person name="Jackson S.A."/>
            <person name="Sutton T.D.S."/>
            <person name="Dobson A.D.W."/>
            <person name="Rama T."/>
        </authorList>
    </citation>
    <scope>NUCLEOTIDE SEQUENCE</scope>
    <source>
        <strain evidence="2">TRa018bII</strain>
    </source>
</reference>
<accession>A0A9P7YJS0</accession>
<organism evidence="2 3">
    <name type="scientific">Amylocarpus encephaloides</name>
    <dbReference type="NCBI Taxonomy" id="45428"/>
    <lineage>
        <taxon>Eukaryota</taxon>
        <taxon>Fungi</taxon>
        <taxon>Dikarya</taxon>
        <taxon>Ascomycota</taxon>
        <taxon>Pezizomycotina</taxon>
        <taxon>Leotiomycetes</taxon>
        <taxon>Helotiales</taxon>
        <taxon>Helotiales incertae sedis</taxon>
        <taxon>Amylocarpus</taxon>
    </lineage>
</organism>
<protein>
    <submittedName>
        <fullName evidence="2">Uncharacterized protein</fullName>
    </submittedName>
</protein>
<feature type="transmembrane region" description="Helical" evidence="1">
    <location>
        <begin position="26"/>
        <end position="46"/>
    </location>
</feature>
<dbReference type="Proteomes" id="UP000824998">
    <property type="component" value="Unassembled WGS sequence"/>
</dbReference>
<comment type="caution">
    <text evidence="2">The sequence shown here is derived from an EMBL/GenBank/DDBJ whole genome shotgun (WGS) entry which is preliminary data.</text>
</comment>
<keyword evidence="1" id="KW-0472">Membrane</keyword>
<keyword evidence="3" id="KW-1185">Reference proteome</keyword>
<sequence length="71" mass="7878">MYFAYLHFYMVPHNISHGLRAQEHPIVHALLGSPFLPTGGFIFGLTANPSMHCIIPLIGVVIFVSVTFLIL</sequence>
<keyword evidence="1" id="KW-0812">Transmembrane</keyword>
<keyword evidence="1" id="KW-1133">Transmembrane helix</keyword>
<evidence type="ECO:0000313" key="3">
    <source>
        <dbReference type="Proteomes" id="UP000824998"/>
    </source>
</evidence>
<proteinExistence type="predicted"/>